<dbReference type="Pfam" id="PF00383">
    <property type="entry name" value="dCMP_cyt_deam_1"/>
    <property type="match status" value="1"/>
</dbReference>
<comment type="similarity">
    <text evidence="1">Belongs to the cytidine and deoxycytidylate deaminase family.</text>
</comment>
<dbReference type="PANTHER" id="PTHR11644:SF2">
    <property type="entry name" value="CYTIDINE DEAMINASE"/>
    <property type="match status" value="1"/>
</dbReference>
<dbReference type="InterPro" id="IPR013171">
    <property type="entry name" value="Cyd/dCyd_deaminase_Zn-bd"/>
</dbReference>
<dbReference type="STRING" id="584787.GCA_001247655_03975"/>
<evidence type="ECO:0000259" key="9">
    <source>
        <dbReference type="PROSITE" id="PS51747"/>
    </source>
</evidence>
<dbReference type="GO" id="GO:0042802">
    <property type="term" value="F:identical protein binding"/>
    <property type="evidence" value="ECO:0007669"/>
    <property type="project" value="UniProtKB-ARBA"/>
</dbReference>
<sequence length="292" mass="31091">MNKSLLAASLPLLPSAIEKQAAAWLSQTPFIAQLPPAEVANWCALTHLSKDELMLALLPLARCFANAPISEFYVGAIAEGASGTWYFGANQEYSPAPLGMTVHAEQCVITHARQSGEQQITTLAVNYSPCGHCRQFMSEMSEALDLRVLLPGRPARLLADYLPDAFGPWDLDKSERLLKPAPTAFTQHSPEPLIQAAIDAASASHAPYTQTRAGVALEVAGRIVTGSYLENAAYNPSLPPLQAALVMLAVQGLPLSAERLVLAEQQGKVSLLASTQALAQALGLPAPEYIAL</sequence>
<proteinExistence type="inferred from homology"/>
<feature type="binding site" evidence="8">
    <location>
        <position position="130"/>
    </location>
    <ligand>
        <name>Zn(2+)</name>
        <dbReference type="ChEBI" id="CHEBI:29105"/>
        <note>catalytic</note>
    </ligand>
</feature>
<comment type="cofactor">
    <cofactor evidence="8">
        <name>Zn(2+)</name>
        <dbReference type="ChEBI" id="CHEBI:29105"/>
    </cofactor>
    <text evidence="8">Binds 1 zinc ion.</text>
</comment>
<evidence type="ECO:0000256" key="7">
    <source>
        <dbReference type="PIRSR" id="PIRSR006334-2"/>
    </source>
</evidence>
<comment type="subunit">
    <text evidence="2">Homodimer.</text>
</comment>
<dbReference type="InterPro" id="IPR050202">
    <property type="entry name" value="Cyt/Deoxycyt_deaminase"/>
</dbReference>
<dbReference type="GO" id="GO:0072527">
    <property type="term" value="P:pyrimidine-containing compound metabolic process"/>
    <property type="evidence" value="ECO:0007669"/>
    <property type="project" value="UniProtKB-ARBA"/>
</dbReference>
<dbReference type="FunFam" id="3.40.140.10:FF:000007">
    <property type="entry name" value="Cytidine deaminase"/>
    <property type="match status" value="1"/>
</dbReference>
<reference evidence="10 11" key="1">
    <citation type="submission" date="2018-11" db="EMBL/GenBank/DDBJ databases">
        <title>Genomic Encyclopedia of Type Strains, Phase IV (KMG-IV): sequencing the most valuable type-strain genomes for metagenomic binning, comparative biology and taxonomic classification.</title>
        <authorList>
            <person name="Goeker M."/>
        </authorList>
    </citation>
    <scope>NUCLEOTIDE SEQUENCE [LARGE SCALE GENOMIC DNA]</scope>
    <source>
        <strain evidence="10 11">DSM 21945</strain>
    </source>
</reference>
<dbReference type="Pfam" id="PF08211">
    <property type="entry name" value="dCMP_cyt_deam_2"/>
    <property type="match status" value="1"/>
</dbReference>
<dbReference type="PROSITE" id="PS51747">
    <property type="entry name" value="CYT_DCMP_DEAMINASES_2"/>
    <property type="match status" value="2"/>
</dbReference>
<evidence type="ECO:0000256" key="8">
    <source>
        <dbReference type="PIRSR" id="PIRSR006334-3"/>
    </source>
</evidence>
<keyword evidence="4" id="KW-0378">Hydrolase</keyword>
<dbReference type="PROSITE" id="PS00903">
    <property type="entry name" value="CYT_DCMP_DEAMINASES_1"/>
    <property type="match status" value="1"/>
</dbReference>
<dbReference type="GO" id="GO:0005829">
    <property type="term" value="C:cytosol"/>
    <property type="evidence" value="ECO:0007669"/>
    <property type="project" value="TreeGrafter"/>
</dbReference>
<feature type="binding site" evidence="8">
    <location>
        <position position="133"/>
    </location>
    <ligand>
        <name>Zn(2+)</name>
        <dbReference type="ChEBI" id="CHEBI:29105"/>
        <note>catalytic</note>
    </ligand>
</feature>
<name>A0A3N1PC78_9GAMM</name>
<dbReference type="EMBL" id="RJUL01000006">
    <property type="protein sequence ID" value="ROQ24981.1"/>
    <property type="molecule type" value="Genomic_DNA"/>
</dbReference>
<accession>A0A3N1PC78</accession>
<evidence type="ECO:0000256" key="4">
    <source>
        <dbReference type="ARBA" id="ARBA00022801"/>
    </source>
</evidence>
<dbReference type="InterPro" id="IPR002125">
    <property type="entry name" value="CMP_dCMP_dom"/>
</dbReference>
<keyword evidence="3 8" id="KW-0479">Metal-binding</keyword>
<feature type="domain" description="CMP/dCMP-type deaminase" evidence="9">
    <location>
        <begin position="188"/>
        <end position="292"/>
    </location>
</feature>
<dbReference type="InterPro" id="IPR016192">
    <property type="entry name" value="APOBEC/CMP_deaminase_Zn-bd"/>
</dbReference>
<organism evidence="10 11">
    <name type="scientific">Gallaecimonas pentaromativorans</name>
    <dbReference type="NCBI Taxonomy" id="584787"/>
    <lineage>
        <taxon>Bacteria</taxon>
        <taxon>Pseudomonadati</taxon>
        <taxon>Pseudomonadota</taxon>
        <taxon>Gammaproteobacteria</taxon>
        <taxon>Enterobacterales</taxon>
        <taxon>Gallaecimonadaceae</taxon>
        <taxon>Gallaecimonas</taxon>
    </lineage>
</organism>
<evidence type="ECO:0000256" key="3">
    <source>
        <dbReference type="ARBA" id="ARBA00022723"/>
    </source>
</evidence>
<dbReference type="GO" id="GO:0004126">
    <property type="term" value="F:cytidine deaminase activity"/>
    <property type="evidence" value="ECO:0007669"/>
    <property type="project" value="InterPro"/>
</dbReference>
<keyword evidence="5 8" id="KW-0862">Zinc</keyword>
<evidence type="ECO:0000256" key="2">
    <source>
        <dbReference type="ARBA" id="ARBA00011738"/>
    </source>
</evidence>
<evidence type="ECO:0000256" key="1">
    <source>
        <dbReference type="ARBA" id="ARBA00006576"/>
    </source>
</evidence>
<dbReference type="GO" id="GO:0008270">
    <property type="term" value="F:zinc ion binding"/>
    <property type="evidence" value="ECO:0007669"/>
    <property type="project" value="InterPro"/>
</dbReference>
<feature type="active site" description="Proton donor" evidence="6">
    <location>
        <position position="105"/>
    </location>
</feature>
<feature type="domain" description="CMP/dCMP-type deaminase" evidence="9">
    <location>
        <begin position="49"/>
        <end position="169"/>
    </location>
</feature>
<feature type="binding site" evidence="8">
    <location>
        <position position="103"/>
    </location>
    <ligand>
        <name>Zn(2+)</name>
        <dbReference type="ChEBI" id="CHEBI:29105"/>
        <note>catalytic</note>
    </ligand>
</feature>
<keyword evidence="11" id="KW-1185">Reference proteome</keyword>
<dbReference type="InterPro" id="IPR016193">
    <property type="entry name" value="Cytidine_deaminase-like"/>
</dbReference>
<evidence type="ECO:0000313" key="10">
    <source>
        <dbReference type="EMBL" id="ROQ24981.1"/>
    </source>
</evidence>
<dbReference type="SUPFAM" id="SSF53927">
    <property type="entry name" value="Cytidine deaminase-like"/>
    <property type="match status" value="2"/>
</dbReference>
<comment type="caution">
    <text evidence="10">The sequence shown here is derived from an EMBL/GenBank/DDBJ whole genome shotgun (WGS) entry which is preliminary data.</text>
</comment>
<protein>
    <submittedName>
        <fullName evidence="10">Cytidine deaminase</fullName>
    </submittedName>
</protein>
<dbReference type="Proteomes" id="UP000268033">
    <property type="component" value="Unassembled WGS sequence"/>
</dbReference>
<evidence type="ECO:0000313" key="11">
    <source>
        <dbReference type="Proteomes" id="UP000268033"/>
    </source>
</evidence>
<dbReference type="RefSeq" id="WP_123421855.1">
    <property type="nucleotide sequence ID" value="NZ_RJUL01000006.1"/>
</dbReference>
<dbReference type="PANTHER" id="PTHR11644">
    <property type="entry name" value="CYTIDINE DEAMINASE"/>
    <property type="match status" value="1"/>
</dbReference>
<dbReference type="Gene3D" id="3.40.140.10">
    <property type="entry name" value="Cytidine Deaminase, domain 2"/>
    <property type="match status" value="2"/>
</dbReference>
<gene>
    <name evidence="10" type="ORF">EDC28_106229</name>
</gene>
<evidence type="ECO:0000256" key="6">
    <source>
        <dbReference type="PIRSR" id="PIRSR006334-1"/>
    </source>
</evidence>
<dbReference type="AlphaFoldDB" id="A0A3N1PC78"/>
<dbReference type="CDD" id="cd01283">
    <property type="entry name" value="cytidine_deaminase"/>
    <property type="match status" value="2"/>
</dbReference>
<evidence type="ECO:0000256" key="5">
    <source>
        <dbReference type="ARBA" id="ARBA00022833"/>
    </source>
</evidence>
<dbReference type="NCBIfam" id="NF006537">
    <property type="entry name" value="PRK09027.1"/>
    <property type="match status" value="1"/>
</dbReference>
<feature type="binding site" evidence="7">
    <location>
        <begin position="90"/>
        <end position="92"/>
    </location>
    <ligand>
        <name>substrate</name>
    </ligand>
</feature>
<dbReference type="GO" id="GO:0055086">
    <property type="term" value="P:nucleobase-containing small molecule metabolic process"/>
    <property type="evidence" value="ECO:0007669"/>
    <property type="project" value="UniProtKB-ARBA"/>
</dbReference>
<dbReference type="PIRSF" id="PIRSF006334">
    <property type="entry name" value="Cdd_plus_pseudo"/>
    <property type="match status" value="1"/>
</dbReference>